<evidence type="ECO:0000313" key="7">
    <source>
        <dbReference type="EMBL" id="KAJ8299146.1"/>
    </source>
</evidence>
<evidence type="ECO:0000313" key="8">
    <source>
        <dbReference type="Proteomes" id="UP001217089"/>
    </source>
</evidence>
<comment type="caution">
    <text evidence="7">The sequence shown here is derived from an EMBL/GenBank/DDBJ whole genome shotgun (WGS) entry which is preliminary data.</text>
</comment>
<accession>A0ABQ9E409</accession>
<evidence type="ECO:0000256" key="2">
    <source>
        <dbReference type="ARBA" id="ARBA00006948"/>
    </source>
</evidence>
<feature type="transmembrane region" description="Helical" evidence="6">
    <location>
        <begin position="247"/>
        <end position="272"/>
    </location>
</feature>
<evidence type="ECO:0008006" key="9">
    <source>
        <dbReference type="Google" id="ProtNLM"/>
    </source>
</evidence>
<evidence type="ECO:0000256" key="5">
    <source>
        <dbReference type="ARBA" id="ARBA00023136"/>
    </source>
</evidence>
<evidence type="ECO:0000256" key="6">
    <source>
        <dbReference type="SAM" id="Phobius"/>
    </source>
</evidence>
<feature type="transmembrane region" description="Helical" evidence="6">
    <location>
        <begin position="149"/>
        <end position="167"/>
    </location>
</feature>
<keyword evidence="3 6" id="KW-0812">Transmembrane</keyword>
<reference evidence="7 8" key="1">
    <citation type="submission" date="2022-12" db="EMBL/GenBank/DDBJ databases">
        <title>Chromosome-level genome of Tegillarca granosa.</title>
        <authorList>
            <person name="Kim J."/>
        </authorList>
    </citation>
    <scope>NUCLEOTIDE SEQUENCE [LARGE SCALE GENOMIC DNA]</scope>
    <source>
        <strain evidence="7">Teg-2019</strain>
        <tissue evidence="7">Adductor muscle</tissue>
    </source>
</reference>
<dbReference type="PANTHER" id="PTHR16007:SF15">
    <property type="entry name" value="TRANSMEMBRANE PROTEIN 45B"/>
    <property type="match status" value="1"/>
</dbReference>
<name>A0ABQ9E409_TEGGR</name>
<comment type="similarity">
    <text evidence="2">Belongs to the TMEM45 family.</text>
</comment>
<dbReference type="EMBL" id="JARBDR010000921">
    <property type="protein sequence ID" value="KAJ8299146.1"/>
    <property type="molecule type" value="Genomic_DNA"/>
</dbReference>
<feature type="transmembrane region" description="Helical" evidence="6">
    <location>
        <begin position="21"/>
        <end position="46"/>
    </location>
</feature>
<protein>
    <recommendedName>
        <fullName evidence="9">Transmembrane protein 45B</fullName>
    </recommendedName>
</protein>
<gene>
    <name evidence="7" type="ORF">KUTeg_023206</name>
</gene>
<evidence type="ECO:0000256" key="3">
    <source>
        <dbReference type="ARBA" id="ARBA00022692"/>
    </source>
</evidence>
<comment type="subcellular location">
    <subcellularLocation>
        <location evidence="1">Membrane</location>
        <topology evidence="1">Multi-pass membrane protein</topology>
    </subcellularLocation>
</comment>
<keyword evidence="8" id="KW-1185">Reference proteome</keyword>
<sequence>MDCVLRESRSQVLSKKRQFIGFIEAMGSFGGHALPGSFFIIFALWWTFQIFNRYFTCRRKNIKFTATPTFPCSCLCGRFSRWPIEPCVKIFFTAVGGSIEIITGYDFKERVFNTIGNGQHATMFFFYGLSGVMDILVHFRTNVPEDVDYVMLAMAIGIEGLLFHFHLHGRAPLNTLVHVLLIYTIFANFIAVIVEMRYRHNILSPLMRTYFLFLQGMWFWQVAFILFNPNPNAIPWDPEDHEQMMVATMIFTWHCGVVFLIMLGIGGFVGWWHSRCGGRDARGYFMKLNEHKTNGDAAILTMDDCESDNDFEAPLNES</sequence>
<keyword evidence="4 6" id="KW-1133">Transmembrane helix</keyword>
<dbReference type="InterPro" id="IPR042127">
    <property type="entry name" value="TMEM45"/>
</dbReference>
<keyword evidence="5 6" id="KW-0472">Membrane</keyword>
<evidence type="ECO:0000256" key="1">
    <source>
        <dbReference type="ARBA" id="ARBA00004141"/>
    </source>
</evidence>
<dbReference type="Pfam" id="PF04819">
    <property type="entry name" value="DUF716"/>
    <property type="match status" value="1"/>
</dbReference>
<feature type="transmembrane region" description="Helical" evidence="6">
    <location>
        <begin position="206"/>
        <end position="227"/>
    </location>
</feature>
<feature type="transmembrane region" description="Helical" evidence="6">
    <location>
        <begin position="173"/>
        <end position="194"/>
    </location>
</feature>
<proteinExistence type="inferred from homology"/>
<dbReference type="PANTHER" id="PTHR16007">
    <property type="entry name" value="EPIDIDYMAL MEMBRANE PROTEIN E9-RELATED"/>
    <property type="match status" value="1"/>
</dbReference>
<dbReference type="InterPro" id="IPR006904">
    <property type="entry name" value="DUF716"/>
</dbReference>
<evidence type="ECO:0000256" key="4">
    <source>
        <dbReference type="ARBA" id="ARBA00022989"/>
    </source>
</evidence>
<organism evidence="7 8">
    <name type="scientific">Tegillarca granosa</name>
    <name type="common">Malaysian cockle</name>
    <name type="synonym">Anadara granosa</name>
    <dbReference type="NCBI Taxonomy" id="220873"/>
    <lineage>
        <taxon>Eukaryota</taxon>
        <taxon>Metazoa</taxon>
        <taxon>Spiralia</taxon>
        <taxon>Lophotrochozoa</taxon>
        <taxon>Mollusca</taxon>
        <taxon>Bivalvia</taxon>
        <taxon>Autobranchia</taxon>
        <taxon>Pteriomorphia</taxon>
        <taxon>Arcoida</taxon>
        <taxon>Arcoidea</taxon>
        <taxon>Arcidae</taxon>
        <taxon>Tegillarca</taxon>
    </lineage>
</organism>
<dbReference type="Proteomes" id="UP001217089">
    <property type="component" value="Unassembled WGS sequence"/>
</dbReference>